<comment type="caution">
    <text evidence="2">The sequence shown here is derived from an EMBL/GenBank/DDBJ whole genome shotgun (WGS) entry which is preliminary data.</text>
</comment>
<organism evidence="2 3">
    <name type="scientific">Pseudobacteroides cellulosolvens ATCC 35603 = DSM 2933</name>
    <dbReference type="NCBI Taxonomy" id="398512"/>
    <lineage>
        <taxon>Bacteria</taxon>
        <taxon>Bacillati</taxon>
        <taxon>Bacillota</taxon>
        <taxon>Clostridia</taxon>
        <taxon>Eubacteriales</taxon>
        <taxon>Oscillospiraceae</taxon>
        <taxon>Pseudobacteroides</taxon>
    </lineage>
</organism>
<keyword evidence="1" id="KW-0812">Transmembrane</keyword>
<accession>A0A0L6JJI7</accession>
<dbReference type="RefSeq" id="WP_036945921.1">
    <property type="nucleotide sequence ID" value="NZ_JQKC01000090.1"/>
</dbReference>
<sequence precursor="true">MRLNIRKTRIILGCIGVVIVLFVTYFAYVINSLNYIGNTKIPNMTIELKNDSNQYINYSFLIGDKNPIKGYLEKNKESQIKVVYGSNSSDKLQIKINDKDGNMICETRPSLNIKPQHLYNPKIQYKLEVVFRNNELEVVQIK</sequence>
<feature type="transmembrane region" description="Helical" evidence="1">
    <location>
        <begin position="12"/>
        <end position="30"/>
    </location>
</feature>
<dbReference type="EMBL" id="LGTC01000001">
    <property type="protein sequence ID" value="KNY25919.1"/>
    <property type="molecule type" value="Genomic_DNA"/>
</dbReference>
<evidence type="ECO:0000313" key="3">
    <source>
        <dbReference type="Proteomes" id="UP000036923"/>
    </source>
</evidence>
<evidence type="ECO:0000256" key="1">
    <source>
        <dbReference type="SAM" id="Phobius"/>
    </source>
</evidence>
<proteinExistence type="predicted"/>
<dbReference type="AlphaFoldDB" id="A0A0L6JJI7"/>
<protein>
    <submittedName>
        <fullName evidence="2">Uncharacterized protein</fullName>
    </submittedName>
</protein>
<keyword evidence="1" id="KW-1133">Transmembrane helix</keyword>
<gene>
    <name evidence="2" type="ORF">Bccel_1179</name>
</gene>
<keyword evidence="3" id="KW-1185">Reference proteome</keyword>
<dbReference type="Proteomes" id="UP000036923">
    <property type="component" value="Unassembled WGS sequence"/>
</dbReference>
<reference evidence="3" key="1">
    <citation type="submission" date="2015-07" db="EMBL/GenBank/DDBJ databases">
        <title>Near-Complete Genome Sequence of the Cellulolytic Bacterium Bacteroides (Pseudobacteroides) cellulosolvens ATCC 35603.</title>
        <authorList>
            <person name="Dassa B."/>
            <person name="Utturkar S.M."/>
            <person name="Klingeman D.M."/>
            <person name="Hurt R.A."/>
            <person name="Keller M."/>
            <person name="Xu J."/>
            <person name="Reddy Y.H.K."/>
            <person name="Borovok I."/>
            <person name="Grinberg I.R."/>
            <person name="Lamed R."/>
            <person name="Zhivin O."/>
            <person name="Bayer E.A."/>
            <person name="Brown S.D."/>
        </authorList>
    </citation>
    <scope>NUCLEOTIDE SEQUENCE [LARGE SCALE GENOMIC DNA]</scope>
    <source>
        <strain evidence="3">DSM 2933</strain>
    </source>
</reference>
<keyword evidence="1" id="KW-0472">Membrane</keyword>
<name>A0A0L6JJI7_9FIRM</name>
<evidence type="ECO:0000313" key="2">
    <source>
        <dbReference type="EMBL" id="KNY25919.1"/>
    </source>
</evidence>